<feature type="transmembrane region" description="Helical" evidence="7">
    <location>
        <begin position="105"/>
        <end position="132"/>
    </location>
</feature>
<keyword evidence="2 7" id="KW-0813">Transport</keyword>
<comment type="subunit">
    <text evidence="7">The complex comprises the extracytoplasmic solute receptor protein and the two transmembrane proteins.</text>
</comment>
<protein>
    <recommendedName>
        <fullName evidence="7">TRAP transporter small permease protein</fullName>
    </recommendedName>
</protein>
<dbReference type="eggNOG" id="COG4665">
    <property type="taxonomic scope" value="Bacteria"/>
</dbReference>
<dbReference type="OrthoDB" id="4250245at2"/>
<dbReference type="HOGENOM" id="CLU_086356_8_4_5"/>
<evidence type="ECO:0000256" key="4">
    <source>
        <dbReference type="ARBA" id="ARBA00022692"/>
    </source>
</evidence>
<accession>F2J2I5</accession>
<evidence type="ECO:0000256" key="2">
    <source>
        <dbReference type="ARBA" id="ARBA00022448"/>
    </source>
</evidence>
<dbReference type="GO" id="GO:0022857">
    <property type="term" value="F:transmembrane transporter activity"/>
    <property type="evidence" value="ECO:0007669"/>
    <property type="project" value="UniProtKB-UniRule"/>
</dbReference>
<keyword evidence="5 7" id="KW-1133">Transmembrane helix</keyword>
<feature type="transmembrane region" description="Helical" evidence="7">
    <location>
        <begin position="26"/>
        <end position="46"/>
    </location>
</feature>
<comment type="similarity">
    <text evidence="7">Belongs to the TRAP transporter small permease family.</text>
</comment>
<keyword evidence="7" id="KW-0997">Cell inner membrane</keyword>
<dbReference type="AlphaFoldDB" id="F2J2I5"/>
<comment type="function">
    <text evidence="7">Part of the tripartite ATP-independent periplasmic (TRAP) transport system.</text>
</comment>
<dbReference type="Proteomes" id="UP000008130">
    <property type="component" value="Chromosome"/>
</dbReference>
<evidence type="ECO:0000256" key="3">
    <source>
        <dbReference type="ARBA" id="ARBA00022475"/>
    </source>
</evidence>
<reference evidence="9 10" key="1">
    <citation type="journal article" date="2011" name="J. Bacteriol.">
        <title>Complete genome sequence of Polymorphum gilvum SL003B-26A1T, a crude oil-degrading bacterium from oil-polluted saline soil.</title>
        <authorList>
            <person name="Li S.G."/>
            <person name="Tang Y.Q."/>
            <person name="Nie Y."/>
            <person name="Cai M."/>
            <person name="Wu X.L."/>
        </authorList>
    </citation>
    <scope>NUCLEOTIDE SEQUENCE [LARGE SCALE GENOMIC DNA]</scope>
    <source>
        <strain evidence="10">LMG 25793 / CGMCC 1.9160 / SL003B-26A1</strain>
    </source>
</reference>
<keyword evidence="4 7" id="KW-0812">Transmembrane</keyword>
<comment type="subcellular location">
    <subcellularLocation>
        <location evidence="7">Cell inner membrane</location>
        <topology evidence="7">Multi-pass membrane protein</topology>
    </subcellularLocation>
    <subcellularLocation>
        <location evidence="1">Cell membrane</location>
        <topology evidence="1">Multi-pass membrane protein</topology>
    </subcellularLocation>
</comment>
<evidence type="ECO:0000313" key="9">
    <source>
        <dbReference type="EMBL" id="ADZ70899.1"/>
    </source>
</evidence>
<keyword evidence="10" id="KW-1185">Reference proteome</keyword>
<dbReference type="KEGG" id="pgv:SL003B_2475"/>
<dbReference type="EMBL" id="CP002568">
    <property type="protein sequence ID" value="ADZ70899.1"/>
    <property type="molecule type" value="Genomic_DNA"/>
</dbReference>
<dbReference type="InterPro" id="IPR055348">
    <property type="entry name" value="DctQ"/>
</dbReference>
<feature type="transmembrane region" description="Helical" evidence="7">
    <location>
        <begin position="152"/>
        <end position="175"/>
    </location>
</feature>
<evidence type="ECO:0000256" key="6">
    <source>
        <dbReference type="ARBA" id="ARBA00023136"/>
    </source>
</evidence>
<evidence type="ECO:0000256" key="5">
    <source>
        <dbReference type="ARBA" id="ARBA00022989"/>
    </source>
</evidence>
<evidence type="ECO:0000256" key="1">
    <source>
        <dbReference type="ARBA" id="ARBA00004651"/>
    </source>
</evidence>
<feature type="domain" description="Tripartite ATP-independent periplasmic transporters DctQ component" evidence="8">
    <location>
        <begin position="42"/>
        <end position="179"/>
    </location>
</feature>
<keyword evidence="3" id="KW-1003">Cell membrane</keyword>
<dbReference type="RefSeq" id="WP_013653213.1">
    <property type="nucleotide sequence ID" value="NC_015259.1"/>
</dbReference>
<dbReference type="STRING" id="991905.SL003B_2475"/>
<proteinExistence type="inferred from homology"/>
<sequence>MAKDANSRAAPPAGQLLAGLDRGWTLLVDGLAALGTLMIGVLMAIICADVVARNLMGASLPLVSELGALTLVMIVYLQLATTVRHDRLARTELFFTGFRERLPRAGAVLACLFDLTGAVALAAIAWSTVGIIERDLSSGQFIGVTGVMTLPTWPFRALIILGMSVSAVQFLVMAAKNLRAAARGKGART</sequence>
<feature type="transmembrane region" description="Helical" evidence="7">
    <location>
        <begin position="66"/>
        <end position="84"/>
    </location>
</feature>
<keyword evidence="6 7" id="KW-0472">Membrane</keyword>
<dbReference type="Pfam" id="PF04290">
    <property type="entry name" value="DctQ"/>
    <property type="match status" value="1"/>
</dbReference>
<dbReference type="GO" id="GO:0005886">
    <property type="term" value="C:plasma membrane"/>
    <property type="evidence" value="ECO:0007669"/>
    <property type="project" value="UniProtKB-SubCell"/>
</dbReference>
<evidence type="ECO:0000313" key="10">
    <source>
        <dbReference type="Proteomes" id="UP000008130"/>
    </source>
</evidence>
<gene>
    <name evidence="9" type="ordered locus">SL003B_2475</name>
</gene>
<organism evidence="9 10">
    <name type="scientific">Polymorphum gilvum (strain LMG 25793 / CGMCC 1.9160 / SL003B-26A1)</name>
    <dbReference type="NCBI Taxonomy" id="991905"/>
    <lineage>
        <taxon>Bacteria</taxon>
        <taxon>Pseudomonadati</taxon>
        <taxon>Pseudomonadota</taxon>
        <taxon>Alphaproteobacteria</taxon>
        <taxon>Rhodobacterales</taxon>
        <taxon>Paracoccaceae</taxon>
        <taxon>Polymorphum</taxon>
    </lineage>
</organism>
<name>F2J2I5_POLGS</name>
<evidence type="ECO:0000259" key="8">
    <source>
        <dbReference type="Pfam" id="PF04290"/>
    </source>
</evidence>
<evidence type="ECO:0000256" key="7">
    <source>
        <dbReference type="RuleBase" id="RU369079"/>
    </source>
</evidence>